<reference evidence="8 9" key="2">
    <citation type="submission" date="2018-03" db="EMBL/GenBank/DDBJ databases">
        <authorList>
            <person name="Keele B.F."/>
        </authorList>
    </citation>
    <scope>NUCLEOTIDE SEQUENCE [LARGE SCALE GENOMIC DNA]</scope>
    <source>
        <strain evidence="8 9">CCALA 016</strain>
    </source>
</reference>
<evidence type="ECO:0000256" key="4">
    <source>
        <dbReference type="ARBA" id="ARBA00022833"/>
    </source>
</evidence>
<dbReference type="InterPro" id="IPR001915">
    <property type="entry name" value="Peptidase_M48"/>
</dbReference>
<dbReference type="OrthoDB" id="9810445at2"/>
<dbReference type="GO" id="GO:0046872">
    <property type="term" value="F:metal ion binding"/>
    <property type="evidence" value="ECO:0007669"/>
    <property type="project" value="UniProtKB-KW"/>
</dbReference>
<comment type="caution">
    <text evidence="8">The sequence shown here is derived from an EMBL/GenBank/DDBJ whole genome shotgun (WGS) entry which is preliminary data.</text>
</comment>
<name>A0A2T1LZJ0_9CHRO</name>
<comment type="similarity">
    <text evidence="6">Belongs to the peptidase M48 family.</text>
</comment>
<keyword evidence="5 6" id="KW-0482">Metalloprotease</keyword>
<dbReference type="CDD" id="cd07333">
    <property type="entry name" value="M48C_bepA_like"/>
    <property type="match status" value="1"/>
</dbReference>
<evidence type="ECO:0000256" key="2">
    <source>
        <dbReference type="ARBA" id="ARBA00022723"/>
    </source>
</evidence>
<evidence type="ECO:0000256" key="1">
    <source>
        <dbReference type="ARBA" id="ARBA00022670"/>
    </source>
</evidence>
<evidence type="ECO:0000256" key="3">
    <source>
        <dbReference type="ARBA" id="ARBA00022801"/>
    </source>
</evidence>
<dbReference type="RefSeq" id="WP_106456257.1">
    <property type="nucleotide sequence ID" value="NZ_PXOH01000006.1"/>
</dbReference>
<dbReference type="InterPro" id="IPR051156">
    <property type="entry name" value="Mito/Outer_Membr_Metalloprot"/>
</dbReference>
<dbReference type="GO" id="GO:0004222">
    <property type="term" value="F:metalloendopeptidase activity"/>
    <property type="evidence" value="ECO:0007669"/>
    <property type="project" value="InterPro"/>
</dbReference>
<comment type="cofactor">
    <cofactor evidence="6">
        <name>Zn(2+)</name>
        <dbReference type="ChEBI" id="CHEBI:29105"/>
    </cofactor>
    <text evidence="6">Binds 1 zinc ion per subunit.</text>
</comment>
<sequence length="284" mass="31334">MSQRSSPWWAFWYSKGSYLLVILLVAVTIILSTPQISQGRSWFDLLRQSIQVIQLSNLSDNQEVQFGQQINQTLLKQGKVKISRNEAINRYITKIGQRLAQSSDRPNIPYRFQVVNNNSINAFATMGGFVYVHTGLIKKVSNEAELASVIAHEIGHIVGRHAIENMKKTAITQGLLTAAGLDSQSFVQLGVQLVYNLPNSRSAELEADQIGLQNLEQAGYAPIGMLSFMEKLLKYSSAAPEFLSTHPATGDRIEALKASIDPATANKGDGLNEKAYSTKIRALL</sequence>
<evidence type="ECO:0000259" key="7">
    <source>
        <dbReference type="Pfam" id="PF01435"/>
    </source>
</evidence>
<dbReference type="EMBL" id="PXOH01000006">
    <property type="protein sequence ID" value="PSF37816.1"/>
    <property type="molecule type" value="Genomic_DNA"/>
</dbReference>
<dbReference type="AlphaFoldDB" id="A0A2T1LZJ0"/>
<protein>
    <submittedName>
        <fullName evidence="8">Peptidase</fullName>
    </submittedName>
</protein>
<gene>
    <name evidence="8" type="ORF">C7H19_07475</name>
</gene>
<evidence type="ECO:0000256" key="5">
    <source>
        <dbReference type="ARBA" id="ARBA00023049"/>
    </source>
</evidence>
<keyword evidence="2" id="KW-0479">Metal-binding</keyword>
<organism evidence="8 9">
    <name type="scientific">Aphanothece hegewaldii CCALA 016</name>
    <dbReference type="NCBI Taxonomy" id="2107694"/>
    <lineage>
        <taxon>Bacteria</taxon>
        <taxon>Bacillati</taxon>
        <taxon>Cyanobacteriota</taxon>
        <taxon>Cyanophyceae</taxon>
        <taxon>Oscillatoriophycideae</taxon>
        <taxon>Chroococcales</taxon>
        <taxon>Aphanothecaceae</taxon>
        <taxon>Aphanothece</taxon>
    </lineage>
</organism>
<evidence type="ECO:0000313" key="8">
    <source>
        <dbReference type="EMBL" id="PSF37816.1"/>
    </source>
</evidence>
<dbReference type="Gene3D" id="3.30.2010.10">
    <property type="entry name" value="Metalloproteases ('zincins'), catalytic domain"/>
    <property type="match status" value="1"/>
</dbReference>
<reference evidence="8 9" key="1">
    <citation type="submission" date="2018-03" db="EMBL/GenBank/DDBJ databases">
        <title>The ancient ancestry and fast evolution of plastids.</title>
        <authorList>
            <person name="Moore K.R."/>
            <person name="Magnabosco C."/>
            <person name="Momper L."/>
            <person name="Gold D.A."/>
            <person name="Bosak T."/>
            <person name="Fournier G.P."/>
        </authorList>
    </citation>
    <scope>NUCLEOTIDE SEQUENCE [LARGE SCALE GENOMIC DNA]</scope>
    <source>
        <strain evidence="8 9">CCALA 016</strain>
    </source>
</reference>
<dbReference type="GO" id="GO:0051603">
    <property type="term" value="P:proteolysis involved in protein catabolic process"/>
    <property type="evidence" value="ECO:0007669"/>
    <property type="project" value="TreeGrafter"/>
</dbReference>
<feature type="domain" description="Peptidase M48" evidence="7">
    <location>
        <begin position="89"/>
        <end position="258"/>
    </location>
</feature>
<keyword evidence="4 6" id="KW-0862">Zinc</keyword>
<proteinExistence type="inferred from homology"/>
<dbReference type="Pfam" id="PF01435">
    <property type="entry name" value="Peptidase_M48"/>
    <property type="match status" value="1"/>
</dbReference>
<evidence type="ECO:0000313" key="9">
    <source>
        <dbReference type="Proteomes" id="UP000239001"/>
    </source>
</evidence>
<dbReference type="Proteomes" id="UP000239001">
    <property type="component" value="Unassembled WGS sequence"/>
</dbReference>
<evidence type="ECO:0000256" key="6">
    <source>
        <dbReference type="RuleBase" id="RU003983"/>
    </source>
</evidence>
<accession>A0A2T1LZJ0</accession>
<dbReference type="GO" id="GO:0016020">
    <property type="term" value="C:membrane"/>
    <property type="evidence" value="ECO:0007669"/>
    <property type="project" value="TreeGrafter"/>
</dbReference>
<keyword evidence="1 6" id="KW-0645">Protease</keyword>
<dbReference type="PANTHER" id="PTHR22726">
    <property type="entry name" value="METALLOENDOPEPTIDASE OMA1"/>
    <property type="match status" value="1"/>
</dbReference>
<keyword evidence="9" id="KW-1185">Reference proteome</keyword>
<keyword evidence="3 6" id="KW-0378">Hydrolase</keyword>
<dbReference type="PANTHER" id="PTHR22726:SF1">
    <property type="entry name" value="METALLOENDOPEPTIDASE OMA1, MITOCHONDRIAL"/>
    <property type="match status" value="1"/>
</dbReference>